<comment type="caution">
    <text evidence="4">The sequence shown here is derived from an EMBL/GenBank/DDBJ whole genome shotgun (WGS) entry which is preliminary data.</text>
</comment>
<evidence type="ECO:0000259" key="3">
    <source>
        <dbReference type="Pfam" id="PF25398"/>
    </source>
</evidence>
<evidence type="ECO:0000313" key="5">
    <source>
        <dbReference type="Proteomes" id="UP000276133"/>
    </source>
</evidence>
<dbReference type="Pfam" id="PF25398">
    <property type="entry name" value="CUX1_N"/>
    <property type="match status" value="1"/>
</dbReference>
<dbReference type="InterPro" id="IPR057476">
    <property type="entry name" value="Cux_N"/>
</dbReference>
<keyword evidence="1 2" id="KW-0175">Coiled coil</keyword>
<keyword evidence="4" id="KW-0371">Homeobox</keyword>
<feature type="non-terminal residue" evidence="4">
    <location>
        <position position="209"/>
    </location>
</feature>
<dbReference type="AlphaFoldDB" id="A0A3M7QDW1"/>
<dbReference type="EMBL" id="REGN01006521">
    <property type="protein sequence ID" value="RNA09201.1"/>
    <property type="molecule type" value="Genomic_DNA"/>
</dbReference>
<keyword evidence="4" id="KW-0238">DNA-binding</keyword>
<protein>
    <submittedName>
        <fullName evidence="4">Homeobox cut-like 1 isoform X1</fullName>
    </submittedName>
</protein>
<evidence type="ECO:0000256" key="2">
    <source>
        <dbReference type="SAM" id="Coils"/>
    </source>
</evidence>
<dbReference type="GO" id="GO:0005634">
    <property type="term" value="C:nucleus"/>
    <property type="evidence" value="ECO:0007669"/>
    <property type="project" value="TreeGrafter"/>
</dbReference>
<accession>A0A3M7QDW1</accession>
<gene>
    <name evidence="4" type="ORF">BpHYR1_002375</name>
</gene>
<dbReference type="GO" id="GO:0000981">
    <property type="term" value="F:DNA-binding transcription factor activity, RNA polymerase II-specific"/>
    <property type="evidence" value="ECO:0007669"/>
    <property type="project" value="TreeGrafter"/>
</dbReference>
<sequence>MSRNVSVVLETWQKFDLEAVKRDLDDKVIEIAKSLEDGDASRKQLIDQTKEFRRTITDDQRKLMAPILKSFQQEVDSATKRNKLMEQVLLKLYKQLIDLPDPVQSLENLQRVQKKAERAQDLEIENKQLRETLDEYNTEFAEIKNQEVTIKNLKEKIKELEEKSEQQVQTKLNEKEKELQKFYSDKEEHLQTSQLDLVKKLGDTESRCL</sequence>
<evidence type="ECO:0000313" key="4">
    <source>
        <dbReference type="EMBL" id="RNA09201.1"/>
    </source>
</evidence>
<dbReference type="STRING" id="10195.A0A3M7QDW1"/>
<dbReference type="PANTHER" id="PTHR14043:SF2">
    <property type="entry name" value="HOMEOBOX PROTEIN CUT"/>
    <property type="match status" value="1"/>
</dbReference>
<dbReference type="GO" id="GO:0000977">
    <property type="term" value="F:RNA polymerase II transcription regulatory region sequence-specific DNA binding"/>
    <property type="evidence" value="ECO:0007669"/>
    <property type="project" value="TreeGrafter"/>
</dbReference>
<keyword evidence="5" id="KW-1185">Reference proteome</keyword>
<dbReference type="PANTHER" id="PTHR14043">
    <property type="entry name" value="CCAAT DISPLACEMENT PROTEIN-RELATED"/>
    <property type="match status" value="1"/>
</dbReference>
<dbReference type="Proteomes" id="UP000276133">
    <property type="component" value="Unassembled WGS sequence"/>
</dbReference>
<feature type="domain" description="Cux N-terminal" evidence="3">
    <location>
        <begin position="3"/>
        <end position="111"/>
    </location>
</feature>
<proteinExistence type="predicted"/>
<evidence type="ECO:0000256" key="1">
    <source>
        <dbReference type="ARBA" id="ARBA00023054"/>
    </source>
</evidence>
<organism evidence="4 5">
    <name type="scientific">Brachionus plicatilis</name>
    <name type="common">Marine rotifer</name>
    <name type="synonym">Brachionus muelleri</name>
    <dbReference type="NCBI Taxonomy" id="10195"/>
    <lineage>
        <taxon>Eukaryota</taxon>
        <taxon>Metazoa</taxon>
        <taxon>Spiralia</taxon>
        <taxon>Gnathifera</taxon>
        <taxon>Rotifera</taxon>
        <taxon>Eurotatoria</taxon>
        <taxon>Monogononta</taxon>
        <taxon>Pseudotrocha</taxon>
        <taxon>Ploima</taxon>
        <taxon>Brachionidae</taxon>
        <taxon>Brachionus</taxon>
    </lineage>
</organism>
<reference evidence="4 5" key="1">
    <citation type="journal article" date="2018" name="Sci. Rep.">
        <title>Genomic signatures of local adaptation to the degree of environmental predictability in rotifers.</title>
        <authorList>
            <person name="Franch-Gras L."/>
            <person name="Hahn C."/>
            <person name="Garcia-Roger E.M."/>
            <person name="Carmona M.J."/>
            <person name="Serra M."/>
            <person name="Gomez A."/>
        </authorList>
    </citation>
    <scope>NUCLEOTIDE SEQUENCE [LARGE SCALE GENOMIC DNA]</scope>
    <source>
        <strain evidence="4">HYR1</strain>
    </source>
</reference>
<feature type="coiled-coil region" evidence="2">
    <location>
        <begin position="112"/>
        <end position="192"/>
    </location>
</feature>
<name>A0A3M7QDW1_BRAPC</name>
<dbReference type="OrthoDB" id="10257567at2759"/>